<evidence type="ECO:0000313" key="2">
    <source>
        <dbReference type="EMBL" id="GAA4867254.1"/>
    </source>
</evidence>
<protein>
    <submittedName>
        <fullName evidence="2">Uncharacterized protein</fullName>
    </submittedName>
</protein>
<evidence type="ECO:0000256" key="1">
    <source>
        <dbReference type="SAM" id="MobiDB-lite"/>
    </source>
</evidence>
<dbReference type="Proteomes" id="UP001501752">
    <property type="component" value="Unassembled WGS sequence"/>
</dbReference>
<keyword evidence="3" id="KW-1185">Reference proteome</keyword>
<name>A0ABP9E3P9_9ACTN</name>
<comment type="caution">
    <text evidence="2">The sequence shown here is derived from an EMBL/GenBank/DDBJ whole genome shotgun (WGS) entry which is preliminary data.</text>
</comment>
<organism evidence="2 3">
    <name type="scientific">Kitasatospora terrestris</name>
    <dbReference type="NCBI Taxonomy" id="258051"/>
    <lineage>
        <taxon>Bacteria</taxon>
        <taxon>Bacillati</taxon>
        <taxon>Actinomycetota</taxon>
        <taxon>Actinomycetes</taxon>
        <taxon>Kitasatosporales</taxon>
        <taxon>Streptomycetaceae</taxon>
        <taxon>Kitasatospora</taxon>
    </lineage>
</organism>
<dbReference type="RefSeq" id="WP_345699310.1">
    <property type="nucleotide sequence ID" value="NZ_BAABIS010000001.1"/>
</dbReference>
<evidence type="ECO:0000313" key="3">
    <source>
        <dbReference type="Proteomes" id="UP001501752"/>
    </source>
</evidence>
<dbReference type="EMBL" id="BAABIS010000001">
    <property type="protein sequence ID" value="GAA4867254.1"/>
    <property type="molecule type" value="Genomic_DNA"/>
</dbReference>
<sequence length="124" mass="13185">MATFMVFIDGGPTDGPAEDPARGRVIRAALAPTVHAHRRDAEPSPGRGWLLPTPDGPGEVHLSEDGTTLYLDVPWHDAVRLAVAFRRLVPAGLDVVFCDEGYTLAARLPSDATDAELIALMTAA</sequence>
<accession>A0ABP9E3P9</accession>
<proteinExistence type="predicted"/>
<reference evidence="3" key="1">
    <citation type="journal article" date="2019" name="Int. J. Syst. Evol. Microbiol.">
        <title>The Global Catalogue of Microorganisms (GCM) 10K type strain sequencing project: providing services to taxonomists for standard genome sequencing and annotation.</title>
        <authorList>
            <consortium name="The Broad Institute Genomics Platform"/>
            <consortium name="The Broad Institute Genome Sequencing Center for Infectious Disease"/>
            <person name="Wu L."/>
            <person name="Ma J."/>
        </authorList>
    </citation>
    <scope>NUCLEOTIDE SEQUENCE [LARGE SCALE GENOMIC DNA]</scope>
    <source>
        <strain evidence="3">JCM 13006</strain>
    </source>
</reference>
<gene>
    <name evidence="2" type="ORF">GCM10023235_52260</name>
</gene>
<feature type="region of interest" description="Disordered" evidence="1">
    <location>
        <begin position="35"/>
        <end position="58"/>
    </location>
</feature>